<evidence type="ECO:0000313" key="4">
    <source>
        <dbReference type="Proteomes" id="UP000827721"/>
    </source>
</evidence>
<evidence type="ECO:0000313" key="3">
    <source>
        <dbReference type="EMBL" id="KAH7544247.1"/>
    </source>
</evidence>
<feature type="compositionally biased region" description="Low complexity" evidence="1">
    <location>
        <begin position="20"/>
        <end position="32"/>
    </location>
</feature>
<dbReference type="Proteomes" id="UP000827721">
    <property type="component" value="Unassembled WGS sequence"/>
</dbReference>
<proteinExistence type="predicted"/>
<evidence type="ECO:0000256" key="1">
    <source>
        <dbReference type="SAM" id="MobiDB-lite"/>
    </source>
</evidence>
<comment type="caution">
    <text evidence="3">The sequence shown here is derived from an EMBL/GenBank/DDBJ whole genome shotgun (WGS) entry which is preliminary data.</text>
</comment>
<protein>
    <recommendedName>
        <fullName evidence="2">Retrotransposon Copia-like N-terminal domain-containing protein</fullName>
    </recommendedName>
</protein>
<dbReference type="PANTHER" id="PTHR37610:SF100">
    <property type="entry name" value="COPIA-LIKE POLYPROTEIN_RETROTRANSPOSON"/>
    <property type="match status" value="1"/>
</dbReference>
<name>A0ABQ8H200_9ROSI</name>
<accession>A0ABQ8H200</accession>
<feature type="region of interest" description="Disordered" evidence="1">
    <location>
        <begin position="1"/>
        <end position="32"/>
    </location>
</feature>
<organism evidence="3 4">
    <name type="scientific">Xanthoceras sorbifolium</name>
    <dbReference type="NCBI Taxonomy" id="99658"/>
    <lineage>
        <taxon>Eukaryota</taxon>
        <taxon>Viridiplantae</taxon>
        <taxon>Streptophyta</taxon>
        <taxon>Embryophyta</taxon>
        <taxon>Tracheophyta</taxon>
        <taxon>Spermatophyta</taxon>
        <taxon>Magnoliopsida</taxon>
        <taxon>eudicotyledons</taxon>
        <taxon>Gunneridae</taxon>
        <taxon>Pentapetalae</taxon>
        <taxon>rosids</taxon>
        <taxon>malvids</taxon>
        <taxon>Sapindales</taxon>
        <taxon>Sapindaceae</taxon>
        <taxon>Xanthoceroideae</taxon>
        <taxon>Xanthoceras</taxon>
    </lineage>
</organism>
<keyword evidence="4" id="KW-1185">Reference proteome</keyword>
<sequence>MANDEVPSTPPLNFGKTAASSGSSKPEFSSNSSKSDISNPYFTHHSDHPGLVLVSKSLNGDNYSSWKRAMTLALNSKNKLGFVNCSIEAPSKEADPEGYATWSQCNDMIHSWIVNALNPEITDSVIYYSTTHEVWEDLHERFSQSNAPRVNATHGAQTDQQKLMQFLIGLNETYSAIRGQILLMNPLLSILQAYPSEQIAYNSPQRTDCLNLKMFDRKENDALTRIGVVLDQEGDDLSALIVERWVIGSKSAFNYMGTHQESEVSHNVEVRPTVLLSETQLKQLLSLLNNQDEGSSSKANAVTKPGLSKIDFHNWIIDSGAMDHITSSSKLLY</sequence>
<dbReference type="PANTHER" id="PTHR37610">
    <property type="entry name" value="CCHC-TYPE DOMAIN-CONTAINING PROTEIN"/>
    <property type="match status" value="1"/>
</dbReference>
<gene>
    <name evidence="3" type="ORF">JRO89_XS15G0135700</name>
</gene>
<dbReference type="InterPro" id="IPR029472">
    <property type="entry name" value="Copia-like_N"/>
</dbReference>
<feature type="domain" description="Retrotransposon Copia-like N-terminal" evidence="2">
    <location>
        <begin position="44"/>
        <end position="90"/>
    </location>
</feature>
<reference evidence="3 4" key="1">
    <citation type="submission" date="2021-02" db="EMBL/GenBank/DDBJ databases">
        <title>Plant Genome Project.</title>
        <authorList>
            <person name="Zhang R.-G."/>
        </authorList>
    </citation>
    <scope>NUCLEOTIDE SEQUENCE [LARGE SCALE GENOMIC DNA]</scope>
    <source>
        <tissue evidence="3">Leaves</tissue>
    </source>
</reference>
<dbReference type="Pfam" id="PF14244">
    <property type="entry name" value="Retrotran_gag_3"/>
    <property type="match status" value="1"/>
</dbReference>
<evidence type="ECO:0000259" key="2">
    <source>
        <dbReference type="Pfam" id="PF14244"/>
    </source>
</evidence>
<dbReference type="EMBL" id="JAFEMO010000015">
    <property type="protein sequence ID" value="KAH7544247.1"/>
    <property type="molecule type" value="Genomic_DNA"/>
</dbReference>